<dbReference type="RefSeq" id="WP_084068296.1">
    <property type="nucleotide sequence ID" value="NZ_FWXY01000007.1"/>
</dbReference>
<dbReference type="InterPro" id="IPR036465">
    <property type="entry name" value="vWFA_dom_sf"/>
</dbReference>
<dbReference type="Proteomes" id="UP000192418">
    <property type="component" value="Unassembled WGS sequence"/>
</dbReference>
<organism evidence="2 3">
    <name type="scientific">Desulfocicer vacuolatum DSM 3385</name>
    <dbReference type="NCBI Taxonomy" id="1121400"/>
    <lineage>
        <taxon>Bacteria</taxon>
        <taxon>Pseudomonadati</taxon>
        <taxon>Thermodesulfobacteriota</taxon>
        <taxon>Desulfobacteria</taxon>
        <taxon>Desulfobacterales</taxon>
        <taxon>Desulfobacteraceae</taxon>
        <taxon>Desulfocicer</taxon>
    </lineage>
</organism>
<dbReference type="SUPFAM" id="SSF53300">
    <property type="entry name" value="vWA-like"/>
    <property type="match status" value="1"/>
</dbReference>
<dbReference type="Pfam" id="PF04285">
    <property type="entry name" value="DUF444"/>
    <property type="match status" value="1"/>
</dbReference>
<dbReference type="PANTHER" id="PTHR30510:SF2">
    <property type="entry name" value="UPF0229 PROTEIN YEAH"/>
    <property type="match status" value="1"/>
</dbReference>
<dbReference type="EMBL" id="FWXY01000007">
    <property type="protein sequence ID" value="SMC69050.1"/>
    <property type="molecule type" value="Genomic_DNA"/>
</dbReference>
<evidence type="ECO:0000313" key="3">
    <source>
        <dbReference type="Proteomes" id="UP000192418"/>
    </source>
</evidence>
<dbReference type="AlphaFoldDB" id="A0A1W2B8D3"/>
<dbReference type="InterPro" id="IPR006698">
    <property type="entry name" value="UPF0229"/>
</dbReference>
<keyword evidence="3" id="KW-1185">Reference proteome</keyword>
<feature type="region of interest" description="Disordered" evidence="1">
    <location>
        <begin position="53"/>
        <end position="111"/>
    </location>
</feature>
<proteinExistence type="predicted"/>
<dbReference type="OrthoDB" id="9788289at2"/>
<accession>A0A1W2B8D3</accession>
<dbReference type="NCBIfam" id="NF003712">
    <property type="entry name" value="PRK05325.2-4"/>
    <property type="match status" value="1"/>
</dbReference>
<reference evidence="2 3" key="1">
    <citation type="submission" date="2017-04" db="EMBL/GenBank/DDBJ databases">
        <authorList>
            <person name="Afonso C.L."/>
            <person name="Miller P.J."/>
            <person name="Scott M.A."/>
            <person name="Spackman E."/>
            <person name="Goraichik I."/>
            <person name="Dimitrov K.M."/>
            <person name="Suarez D.L."/>
            <person name="Swayne D.E."/>
        </authorList>
    </citation>
    <scope>NUCLEOTIDE SEQUENCE [LARGE SCALE GENOMIC DNA]</scope>
    <source>
        <strain evidence="2 3">DSM 3385</strain>
    </source>
</reference>
<dbReference type="PANTHER" id="PTHR30510">
    <property type="entry name" value="UPF0229 PROTEIN YEAH"/>
    <property type="match status" value="1"/>
</dbReference>
<sequence length="392" mass="44254">MITLDELLEKDRKREEDGFKRKIRIGRIVKPVQGGRERIIVVPTTVEEKLVHDEIVLDEEGEAQPTGGTGTGEEGEVIGEEPIRPEEGEGEGTGEGDGEGPGEGSGGEHEFESNAYDLGRTLAEDFELPNLVDKGGKRTLVRYVYDMTDRNRGFGQILDKKATMKRIVQTNISLGNIPDVSNIDAEKFLVAPSDMIYRVLSREKHYESQALVFFLRDYSGSMGGKPTQTVVSQHVMIYSWLLYQYEKQVETRFILHDTDAREVADFYKYYSYKVAGGTKVVSAFRMVNEIVERENLARDYNIYVFHGTDGDDWDTDGKEALVELEKMVTYAARIGITVAKHSYARNKETEVEKYITASGLLEKQKNHIRMDVMPEDAEDSRIIEGIKNLLGS</sequence>
<gene>
    <name evidence="2" type="ORF">SAMN02746065_10773</name>
</gene>
<name>A0A1W2B8D3_9BACT</name>
<feature type="compositionally biased region" description="Acidic residues" evidence="1">
    <location>
        <begin position="88"/>
        <end position="100"/>
    </location>
</feature>
<evidence type="ECO:0000313" key="2">
    <source>
        <dbReference type="EMBL" id="SMC69050.1"/>
    </source>
</evidence>
<dbReference type="STRING" id="1121400.SAMN02746065_10773"/>
<protein>
    <submittedName>
        <fullName evidence="2">Uncharacterized protein</fullName>
    </submittedName>
</protein>
<evidence type="ECO:0000256" key="1">
    <source>
        <dbReference type="SAM" id="MobiDB-lite"/>
    </source>
</evidence>